<sequence length="622" mass="71400">MPFVLDGHWKRSLDPQIHVQIHVKIQKFGALCLPVESKSSPFTRFVSRAMSILERQARAFFQLSRASKGSRIWRRCCQSASPNPSKHTLKPYYVTTPIFYVNAAPHVGHLYTFVLADILKRWALLCGDRPAVMLTGTDEHGMKVQRAAQKAKTDTKLFCDQTMLQFDRLARKANISYNRFIRTTDPDHKEAVQHFWRELNHRGYIYESKHEGWYSVSDETFFPQSAVHLIRDPATGRKIMVSKETGREVEWTSETNYHFRLSAFRYRLLRLYDDNPGFVVPATRMNHVIQEVKKGLGDLSISRPAERLTWGIRVPNDDSQTIYVWLDALVNYLTQAGYPFADRTGSGTEWPPDVQVIGKDITKFHCIYWPAFLMALNLPLPTQILTHAHWTMNHAKMSKSTGNVVNPFFAIDRFDVDTMRFYMAYDGGIADDTDYDNYYIIQRYKKLLQGGIGNLASRITRGKRWSVHESVRYGAGQDLEMEPMGKDHRTRLAKLRAQVKHHFGSSNPREALHHIMDVLALTHKFITHYAVWRIVNDPNEKAQRDVKIIIYYAAESLRICGILLQPFMPSKMERLLDMLGVDETRRSYGYAGLGSDLSYGIPKGDLGAGADTSLFPPLTSEL</sequence>
<protein>
    <recommendedName>
        <fullName evidence="9">Probable methionine--tRNA ligase, mitochondrial</fullName>
        <ecNumber evidence="2">6.1.1.10</ecNumber>
    </recommendedName>
</protein>
<evidence type="ECO:0000256" key="9">
    <source>
        <dbReference type="ARBA" id="ARBA00068817"/>
    </source>
</evidence>
<proteinExistence type="inferred from homology"/>
<dbReference type="InterPro" id="IPR009080">
    <property type="entry name" value="tRNAsynth_Ia_anticodon-bd"/>
</dbReference>
<dbReference type="OrthoDB" id="24670at2759"/>
<dbReference type="SUPFAM" id="SSF52374">
    <property type="entry name" value="Nucleotidylyl transferase"/>
    <property type="match status" value="1"/>
</dbReference>
<dbReference type="GO" id="GO:0005524">
    <property type="term" value="F:ATP binding"/>
    <property type="evidence" value="ECO:0007669"/>
    <property type="project" value="UniProtKB-KW"/>
</dbReference>
<dbReference type="EMBL" id="JAACFV010000038">
    <property type="protein sequence ID" value="KAF7509675.1"/>
    <property type="molecule type" value="Genomic_DNA"/>
</dbReference>
<evidence type="ECO:0000256" key="7">
    <source>
        <dbReference type="ARBA" id="ARBA00023146"/>
    </source>
</evidence>
<dbReference type="InterPro" id="IPR014758">
    <property type="entry name" value="Met-tRNA_synth"/>
</dbReference>
<dbReference type="AlphaFoldDB" id="A0A8H7AR87"/>
<feature type="domain" description="Methionyl/Leucyl tRNA synthetase" evidence="11">
    <location>
        <begin position="92"/>
        <end position="459"/>
    </location>
</feature>
<dbReference type="Pfam" id="PF09334">
    <property type="entry name" value="tRNA-synt_1g"/>
    <property type="match status" value="1"/>
</dbReference>
<dbReference type="FunFam" id="2.170.220.10:FF:000001">
    <property type="entry name" value="methionine--tRNA ligase, mitochondrial"/>
    <property type="match status" value="1"/>
</dbReference>
<evidence type="ECO:0000256" key="5">
    <source>
        <dbReference type="ARBA" id="ARBA00022840"/>
    </source>
</evidence>
<keyword evidence="13" id="KW-1185">Reference proteome</keyword>
<comment type="caution">
    <text evidence="12">The sequence shown here is derived from an EMBL/GenBank/DDBJ whole genome shotgun (WGS) entry which is preliminary data.</text>
</comment>
<evidence type="ECO:0000256" key="4">
    <source>
        <dbReference type="ARBA" id="ARBA00022741"/>
    </source>
</evidence>
<reference evidence="12" key="1">
    <citation type="submission" date="2020-02" db="EMBL/GenBank/DDBJ databases">
        <authorList>
            <person name="Palmer J.M."/>
        </authorList>
    </citation>
    <scope>NUCLEOTIDE SEQUENCE</scope>
    <source>
        <strain evidence="12">EPUS1.4</strain>
        <tissue evidence="12">Thallus</tissue>
    </source>
</reference>
<dbReference type="Gene3D" id="1.10.730.10">
    <property type="entry name" value="Isoleucyl-tRNA Synthetase, Domain 1"/>
    <property type="match status" value="1"/>
</dbReference>
<dbReference type="InterPro" id="IPR015413">
    <property type="entry name" value="Methionyl/Leucyl_tRNA_Synth"/>
</dbReference>
<keyword evidence="5 10" id="KW-0067">ATP-binding</keyword>
<name>A0A8H7AR87_9EURO</name>
<comment type="similarity">
    <text evidence="1 10">Belongs to the class-I aminoacyl-tRNA synthetase family.</text>
</comment>
<comment type="catalytic activity">
    <reaction evidence="8">
        <text>tRNA(Met) + L-methionine + ATP = L-methionyl-tRNA(Met) + AMP + diphosphate</text>
        <dbReference type="Rhea" id="RHEA:13481"/>
        <dbReference type="Rhea" id="RHEA-COMP:9667"/>
        <dbReference type="Rhea" id="RHEA-COMP:9698"/>
        <dbReference type="ChEBI" id="CHEBI:30616"/>
        <dbReference type="ChEBI" id="CHEBI:33019"/>
        <dbReference type="ChEBI" id="CHEBI:57844"/>
        <dbReference type="ChEBI" id="CHEBI:78442"/>
        <dbReference type="ChEBI" id="CHEBI:78530"/>
        <dbReference type="ChEBI" id="CHEBI:456215"/>
        <dbReference type="EC" id="6.1.1.10"/>
    </reaction>
</comment>
<evidence type="ECO:0000259" key="11">
    <source>
        <dbReference type="Pfam" id="PF09334"/>
    </source>
</evidence>
<keyword evidence="6 10" id="KW-0648">Protein biosynthesis</keyword>
<accession>A0A8H7AR87</accession>
<dbReference type="GO" id="GO:0005739">
    <property type="term" value="C:mitochondrion"/>
    <property type="evidence" value="ECO:0007669"/>
    <property type="project" value="UniProtKB-ARBA"/>
</dbReference>
<dbReference type="InterPro" id="IPR014729">
    <property type="entry name" value="Rossmann-like_a/b/a_fold"/>
</dbReference>
<keyword evidence="7 10" id="KW-0030">Aminoacyl-tRNA synthetase</keyword>
<dbReference type="PRINTS" id="PR01041">
    <property type="entry name" value="TRNASYNTHMET"/>
</dbReference>
<dbReference type="NCBIfam" id="TIGR00398">
    <property type="entry name" value="metG"/>
    <property type="match status" value="1"/>
</dbReference>
<keyword evidence="4 10" id="KW-0547">Nucleotide-binding</keyword>
<evidence type="ECO:0000313" key="13">
    <source>
        <dbReference type="Proteomes" id="UP000606974"/>
    </source>
</evidence>
<dbReference type="InterPro" id="IPR033911">
    <property type="entry name" value="MetRS_core"/>
</dbReference>
<dbReference type="PANTHER" id="PTHR43326">
    <property type="entry name" value="METHIONYL-TRNA SYNTHETASE"/>
    <property type="match status" value="1"/>
</dbReference>
<evidence type="ECO:0000256" key="3">
    <source>
        <dbReference type="ARBA" id="ARBA00022598"/>
    </source>
</evidence>
<organism evidence="12 13">
    <name type="scientific">Endocarpon pusillum</name>
    <dbReference type="NCBI Taxonomy" id="364733"/>
    <lineage>
        <taxon>Eukaryota</taxon>
        <taxon>Fungi</taxon>
        <taxon>Dikarya</taxon>
        <taxon>Ascomycota</taxon>
        <taxon>Pezizomycotina</taxon>
        <taxon>Eurotiomycetes</taxon>
        <taxon>Chaetothyriomycetidae</taxon>
        <taxon>Verrucariales</taxon>
        <taxon>Verrucariaceae</taxon>
        <taxon>Endocarpon</taxon>
    </lineage>
</organism>
<evidence type="ECO:0000256" key="1">
    <source>
        <dbReference type="ARBA" id="ARBA00005594"/>
    </source>
</evidence>
<dbReference type="CDD" id="cd00814">
    <property type="entry name" value="MetRS_core"/>
    <property type="match status" value="1"/>
</dbReference>
<evidence type="ECO:0000313" key="12">
    <source>
        <dbReference type="EMBL" id="KAF7509675.1"/>
    </source>
</evidence>
<dbReference type="Gene3D" id="2.170.220.10">
    <property type="match status" value="1"/>
</dbReference>
<dbReference type="GO" id="GO:0004825">
    <property type="term" value="F:methionine-tRNA ligase activity"/>
    <property type="evidence" value="ECO:0007669"/>
    <property type="project" value="UniProtKB-EC"/>
</dbReference>
<evidence type="ECO:0000256" key="6">
    <source>
        <dbReference type="ARBA" id="ARBA00022917"/>
    </source>
</evidence>
<dbReference type="EC" id="6.1.1.10" evidence="2"/>
<dbReference type="PANTHER" id="PTHR43326:SF1">
    <property type="entry name" value="METHIONINE--TRNA LIGASE, MITOCHONDRIAL"/>
    <property type="match status" value="1"/>
</dbReference>
<evidence type="ECO:0000256" key="8">
    <source>
        <dbReference type="ARBA" id="ARBA00047364"/>
    </source>
</evidence>
<keyword evidence="3 10" id="KW-0436">Ligase</keyword>
<dbReference type="SUPFAM" id="SSF47323">
    <property type="entry name" value="Anticodon-binding domain of a subclass of class I aminoacyl-tRNA synthetases"/>
    <property type="match status" value="1"/>
</dbReference>
<evidence type="ECO:0000256" key="10">
    <source>
        <dbReference type="RuleBase" id="RU363039"/>
    </source>
</evidence>
<dbReference type="Proteomes" id="UP000606974">
    <property type="component" value="Unassembled WGS sequence"/>
</dbReference>
<evidence type="ECO:0000256" key="2">
    <source>
        <dbReference type="ARBA" id="ARBA00012838"/>
    </source>
</evidence>
<dbReference type="Gene3D" id="3.40.50.620">
    <property type="entry name" value="HUPs"/>
    <property type="match status" value="1"/>
</dbReference>
<gene>
    <name evidence="12" type="ORF">GJ744_007546</name>
</gene>
<dbReference type="GO" id="GO:0006431">
    <property type="term" value="P:methionyl-tRNA aminoacylation"/>
    <property type="evidence" value="ECO:0007669"/>
    <property type="project" value="InterPro"/>
</dbReference>
<dbReference type="InterPro" id="IPR023457">
    <property type="entry name" value="Met-tRNA_synth_2"/>
</dbReference>